<dbReference type="PANTHER" id="PTHR34219">
    <property type="entry name" value="IRON-REGULATED INNER MEMBRANE PROTEIN-RELATED"/>
    <property type="match status" value="1"/>
</dbReference>
<keyword evidence="1" id="KW-0812">Transmembrane</keyword>
<dbReference type="Proteomes" id="UP000238982">
    <property type="component" value="Unassembled WGS sequence"/>
</dbReference>
<dbReference type="EMBL" id="PVGH01000060">
    <property type="protein sequence ID" value="PRF60335.1"/>
    <property type="molecule type" value="Genomic_DNA"/>
</dbReference>
<feature type="transmembrane region" description="Helical" evidence="1">
    <location>
        <begin position="150"/>
        <end position="171"/>
    </location>
</feature>
<feature type="transmembrane region" description="Helical" evidence="1">
    <location>
        <begin position="192"/>
        <end position="219"/>
    </location>
</feature>
<protein>
    <recommendedName>
        <fullName evidence="4">PepSY domain-containing protein</fullName>
    </recommendedName>
</protein>
<dbReference type="Pfam" id="PF03929">
    <property type="entry name" value="PepSY_TM"/>
    <property type="match status" value="1"/>
</dbReference>
<evidence type="ECO:0000313" key="2">
    <source>
        <dbReference type="EMBL" id="PRF60335.1"/>
    </source>
</evidence>
<evidence type="ECO:0000313" key="3">
    <source>
        <dbReference type="Proteomes" id="UP000238982"/>
    </source>
</evidence>
<reference evidence="2 3" key="1">
    <citation type="submission" date="2018-03" db="EMBL/GenBank/DDBJ databases">
        <authorList>
            <person name="Keele B.F."/>
        </authorList>
    </citation>
    <scope>NUCLEOTIDE SEQUENCE [LARGE SCALE GENOMIC DNA]</scope>
    <source>
        <strain evidence="2 3">AU19729</strain>
    </source>
</reference>
<dbReference type="InterPro" id="IPR005625">
    <property type="entry name" value="PepSY-ass_TM"/>
</dbReference>
<keyword evidence="1" id="KW-0472">Membrane</keyword>
<gene>
    <name evidence="2" type="ORF">C6Q15_15510</name>
</gene>
<dbReference type="AlphaFoldDB" id="A0A2S9MNI6"/>
<sequence length="463" mass="50193">MKSATIRRWRRIHTWSGLVCAAFLLVLCVTGLPLIFATEIEGAPAHEGTSVGMSSKHGMLDEMIAVARARYPAYAPSDISLDADRSRVLIGLMPLGDAAGRASRVTVEFDAQTGALYEPRTPDAAETLAHFVGTMRELHTTLYAGMAGRLVLGIAGLAFVLAMLSGIVLYAPFSRRHAAAALDAGRSRRAAWLDLHMLVGVPVFVWALTMGATGVLNAIAEPLFRTWMVAETGRLPKQPPARRGEQVSVQRAFAAVRAAEPGRRVETVFFPDPHFGSPDHYMVVTTGATRMSRMLFDIALVDARSGRFDGTLRMPTWLRAIQISRPLHFGNFGGMPLKIDWALLDGITFGLVVSGLVLWRERRRRESSRSTETTSPAQALSVRRNVSEPWPVPILLGCVTAAALTDALTGDETARTAAAFALALPVAVIVCLLGSRIFDTCVRRSRRAPNERHAAGGPHRSGE</sequence>
<evidence type="ECO:0008006" key="4">
    <source>
        <dbReference type="Google" id="ProtNLM"/>
    </source>
</evidence>
<feature type="transmembrane region" description="Helical" evidence="1">
    <location>
        <begin position="416"/>
        <end position="438"/>
    </location>
</feature>
<proteinExistence type="predicted"/>
<feature type="transmembrane region" description="Helical" evidence="1">
    <location>
        <begin position="341"/>
        <end position="359"/>
    </location>
</feature>
<dbReference type="RefSeq" id="WP_105795402.1">
    <property type="nucleotide sequence ID" value="NZ_JAGSWF010000026.1"/>
</dbReference>
<accession>A0A2S9MNI6</accession>
<evidence type="ECO:0000256" key="1">
    <source>
        <dbReference type="SAM" id="Phobius"/>
    </source>
</evidence>
<organism evidence="2 3">
    <name type="scientific">Burkholderia multivorans</name>
    <dbReference type="NCBI Taxonomy" id="87883"/>
    <lineage>
        <taxon>Bacteria</taxon>
        <taxon>Pseudomonadati</taxon>
        <taxon>Pseudomonadota</taxon>
        <taxon>Betaproteobacteria</taxon>
        <taxon>Burkholderiales</taxon>
        <taxon>Burkholderiaceae</taxon>
        <taxon>Burkholderia</taxon>
        <taxon>Burkholderia cepacia complex</taxon>
    </lineage>
</organism>
<feature type="transmembrane region" description="Helical" evidence="1">
    <location>
        <begin position="390"/>
        <end position="410"/>
    </location>
</feature>
<keyword evidence="1" id="KW-1133">Transmembrane helix</keyword>
<comment type="caution">
    <text evidence="2">The sequence shown here is derived from an EMBL/GenBank/DDBJ whole genome shotgun (WGS) entry which is preliminary data.</text>
</comment>
<dbReference type="PANTHER" id="PTHR34219:SF3">
    <property type="entry name" value="BLL7967 PROTEIN"/>
    <property type="match status" value="1"/>
</dbReference>
<name>A0A2S9MNI6_9BURK</name>